<evidence type="ECO:0000313" key="3">
    <source>
        <dbReference type="Proteomes" id="UP001212997"/>
    </source>
</evidence>
<dbReference type="AlphaFoldDB" id="A0AAD5Y9Y7"/>
<name>A0AAD5Y9Y7_9APHY</name>
<keyword evidence="3" id="KW-1185">Reference proteome</keyword>
<protein>
    <submittedName>
        <fullName evidence="2">Uncharacterized protein</fullName>
    </submittedName>
</protein>
<feature type="compositionally biased region" description="Polar residues" evidence="1">
    <location>
        <begin position="9"/>
        <end position="19"/>
    </location>
</feature>
<feature type="compositionally biased region" description="Polar residues" evidence="1">
    <location>
        <begin position="61"/>
        <end position="73"/>
    </location>
</feature>
<sequence length="301" mass="33333">MVAGPPPRQFSSHQPTPSAQAPYISFYPAPTPDPSWNTSVSRRGYRPGQLFASSFRGGRANTGSSSQQTSTPLRSRIDDGAPDQRPLRSRIDEQPIQPTLDEQSGIQPRPRPEVPQYLIDAGLTSIALINAAFIRQQRTAETRTTEDIEFVNLMGSINNEAARTPTLDRHPLVAHFVKRYSGKPQWMRTGPSTSVKKRRARDHALMTRNEEMDGSRGTPQTSRRESTSGGPQGSTQLGEDNGPRGSTQPTNDESPTIENPAESMDETPDGVATMPPFNLQHMDRWVGYLRRENRVDVPGFT</sequence>
<organism evidence="2 3">
    <name type="scientific">Meripilus lineatus</name>
    <dbReference type="NCBI Taxonomy" id="2056292"/>
    <lineage>
        <taxon>Eukaryota</taxon>
        <taxon>Fungi</taxon>
        <taxon>Dikarya</taxon>
        <taxon>Basidiomycota</taxon>
        <taxon>Agaricomycotina</taxon>
        <taxon>Agaricomycetes</taxon>
        <taxon>Polyporales</taxon>
        <taxon>Meripilaceae</taxon>
        <taxon>Meripilus</taxon>
    </lineage>
</organism>
<feature type="compositionally biased region" description="Polar residues" evidence="1">
    <location>
        <begin position="96"/>
        <end position="106"/>
    </location>
</feature>
<gene>
    <name evidence="2" type="ORF">NLI96_g9678</name>
</gene>
<proteinExistence type="predicted"/>
<dbReference type="Proteomes" id="UP001212997">
    <property type="component" value="Unassembled WGS sequence"/>
</dbReference>
<feature type="compositionally biased region" description="Polar residues" evidence="1">
    <location>
        <begin position="217"/>
        <end position="257"/>
    </location>
</feature>
<evidence type="ECO:0000313" key="2">
    <source>
        <dbReference type="EMBL" id="KAJ3478555.1"/>
    </source>
</evidence>
<feature type="region of interest" description="Disordered" evidence="1">
    <location>
        <begin position="183"/>
        <end position="277"/>
    </location>
</feature>
<accession>A0AAD5Y9Y7</accession>
<feature type="region of interest" description="Disordered" evidence="1">
    <location>
        <begin position="1"/>
        <end position="113"/>
    </location>
</feature>
<comment type="caution">
    <text evidence="2">The sequence shown here is derived from an EMBL/GenBank/DDBJ whole genome shotgun (WGS) entry which is preliminary data.</text>
</comment>
<dbReference type="EMBL" id="JANAWD010000502">
    <property type="protein sequence ID" value="KAJ3478555.1"/>
    <property type="molecule type" value="Genomic_DNA"/>
</dbReference>
<evidence type="ECO:0000256" key="1">
    <source>
        <dbReference type="SAM" id="MobiDB-lite"/>
    </source>
</evidence>
<reference evidence="2" key="1">
    <citation type="submission" date="2022-07" db="EMBL/GenBank/DDBJ databases">
        <title>Genome Sequence of Physisporinus lineatus.</title>
        <authorList>
            <person name="Buettner E."/>
        </authorList>
    </citation>
    <scope>NUCLEOTIDE SEQUENCE</scope>
    <source>
        <strain evidence="2">VT162</strain>
    </source>
</reference>
<feature type="compositionally biased region" description="Basic and acidic residues" evidence="1">
    <location>
        <begin position="202"/>
        <end position="214"/>
    </location>
</feature>